<dbReference type="PRINTS" id="PR00359">
    <property type="entry name" value="BP450"/>
</dbReference>
<dbReference type="GO" id="GO:0004497">
    <property type="term" value="F:monooxygenase activity"/>
    <property type="evidence" value="ECO:0007669"/>
    <property type="project" value="UniProtKB-KW"/>
</dbReference>
<dbReference type="CDD" id="cd20625">
    <property type="entry name" value="CYP164-like"/>
    <property type="match status" value="1"/>
</dbReference>
<dbReference type="GO" id="GO:0016705">
    <property type="term" value="F:oxidoreductase activity, acting on paired donors, with incorporation or reduction of molecular oxygen"/>
    <property type="evidence" value="ECO:0007669"/>
    <property type="project" value="InterPro"/>
</dbReference>
<evidence type="ECO:0000256" key="7">
    <source>
        <dbReference type="ARBA" id="ARBA00043906"/>
    </source>
</evidence>
<dbReference type="GO" id="GO:0005506">
    <property type="term" value="F:iron ion binding"/>
    <property type="evidence" value="ECO:0007669"/>
    <property type="project" value="InterPro"/>
</dbReference>
<dbReference type="Gene3D" id="1.10.630.10">
    <property type="entry name" value="Cytochrome P450"/>
    <property type="match status" value="1"/>
</dbReference>
<dbReference type="OrthoDB" id="9764248at2"/>
<evidence type="ECO:0000256" key="1">
    <source>
        <dbReference type="ARBA" id="ARBA00010617"/>
    </source>
</evidence>
<evidence type="ECO:0000256" key="8">
    <source>
        <dbReference type="RuleBase" id="RU000461"/>
    </source>
</evidence>
<evidence type="ECO:0000256" key="3">
    <source>
        <dbReference type="ARBA" id="ARBA00022723"/>
    </source>
</evidence>
<keyword evidence="3 8" id="KW-0479">Metal-binding</keyword>
<evidence type="ECO:0000256" key="5">
    <source>
        <dbReference type="ARBA" id="ARBA00023004"/>
    </source>
</evidence>
<accession>A0A545T5G5</accession>
<dbReference type="PRINTS" id="PR00385">
    <property type="entry name" value="P450"/>
</dbReference>
<evidence type="ECO:0000256" key="2">
    <source>
        <dbReference type="ARBA" id="ARBA00022617"/>
    </source>
</evidence>
<dbReference type="PANTHER" id="PTHR46696:SF1">
    <property type="entry name" value="CYTOCHROME P450 YJIB-RELATED"/>
    <property type="match status" value="1"/>
</dbReference>
<dbReference type="Pfam" id="PF00067">
    <property type="entry name" value="p450"/>
    <property type="match status" value="1"/>
</dbReference>
<evidence type="ECO:0000313" key="10">
    <source>
        <dbReference type="Proteomes" id="UP000315252"/>
    </source>
</evidence>
<keyword evidence="10" id="KW-1185">Reference proteome</keyword>
<dbReference type="InterPro" id="IPR001128">
    <property type="entry name" value="Cyt_P450"/>
</dbReference>
<dbReference type="SUPFAM" id="SSF48264">
    <property type="entry name" value="Cytochrome P450"/>
    <property type="match status" value="1"/>
</dbReference>
<dbReference type="RefSeq" id="WP_142899334.1">
    <property type="nucleotide sequence ID" value="NZ_ML660063.1"/>
</dbReference>
<dbReference type="InterPro" id="IPR036396">
    <property type="entry name" value="Cyt_P450_sf"/>
</dbReference>
<comment type="function">
    <text evidence="7">Cytochromes P450 are a group of heme-thiolate monooxygenases. They oxidize a variety of structurally unrelated compounds, including steroids, fatty acids, and xenobiotics.</text>
</comment>
<evidence type="ECO:0000256" key="4">
    <source>
        <dbReference type="ARBA" id="ARBA00023002"/>
    </source>
</evidence>
<comment type="similarity">
    <text evidence="1 8">Belongs to the cytochrome P450 family.</text>
</comment>
<name>A0A545T5G5_9PROT</name>
<keyword evidence="2 8" id="KW-0349">Heme</keyword>
<dbReference type="Proteomes" id="UP000315252">
    <property type="component" value="Unassembled WGS sequence"/>
</dbReference>
<comment type="caution">
    <text evidence="9">The sequence shown here is derived from an EMBL/GenBank/DDBJ whole genome shotgun (WGS) entry which is preliminary data.</text>
</comment>
<evidence type="ECO:0000313" key="9">
    <source>
        <dbReference type="EMBL" id="TQV72487.1"/>
    </source>
</evidence>
<dbReference type="FunFam" id="1.10.630.10:FF:000018">
    <property type="entry name" value="Cytochrome P450 monooxygenase"/>
    <property type="match status" value="1"/>
</dbReference>
<organism evidence="9 10">
    <name type="scientific">Denitrobaculum tricleocarpae</name>
    <dbReference type="NCBI Taxonomy" id="2591009"/>
    <lineage>
        <taxon>Bacteria</taxon>
        <taxon>Pseudomonadati</taxon>
        <taxon>Pseudomonadota</taxon>
        <taxon>Alphaproteobacteria</taxon>
        <taxon>Rhodospirillales</taxon>
        <taxon>Rhodospirillaceae</taxon>
        <taxon>Denitrobaculum</taxon>
    </lineage>
</organism>
<gene>
    <name evidence="9" type="ORF">FKG95_25800</name>
</gene>
<evidence type="ECO:0000256" key="6">
    <source>
        <dbReference type="ARBA" id="ARBA00023033"/>
    </source>
</evidence>
<proteinExistence type="inferred from homology"/>
<dbReference type="EMBL" id="VHSH01000012">
    <property type="protein sequence ID" value="TQV72487.1"/>
    <property type="molecule type" value="Genomic_DNA"/>
</dbReference>
<dbReference type="InterPro" id="IPR002397">
    <property type="entry name" value="Cyt_P450_B"/>
</dbReference>
<keyword evidence="4 8" id="KW-0560">Oxidoreductase</keyword>
<dbReference type="AlphaFoldDB" id="A0A545T5G5"/>
<sequence length="404" mass="45019">MTANSRGFELANLSPEFYQAPYGVYREVRDNTPLSQQSDGSFFISRYEDAASILKDHQSYSSDKKIDFKPKFGDGPLYEHHTTSLVFNDPPYHTRVRRLLAPFFTPRTLKALEVNVADMIDTLLDQAEDAGTIDLVNDFANAIPLNLIGDMLGIPGDEREPLRNWANVILGGLEPRLTPEQLATGNASVEAFKDYLRDLIAWKRSRLSARAETDILSALLADHDSPDGLSELELMHNCIFLLNAGHDTTTTLISNGMDLLLRFPDQMALLRNDPALMKTAVEEMLRYESPLQIGNRRATVDVTLHDQLLPAGTFLHIGIAAANHDERQFPEPEAFDITRTPNRHLAFGNGIHICAGNSLARMEASLAFSKLLARFARIEQAGPTLRPDRARFRVISKLPLSLAA</sequence>
<dbReference type="PROSITE" id="PS00086">
    <property type="entry name" value="CYTOCHROME_P450"/>
    <property type="match status" value="1"/>
</dbReference>
<keyword evidence="6 8" id="KW-0503">Monooxygenase</keyword>
<dbReference type="InterPro" id="IPR017972">
    <property type="entry name" value="Cyt_P450_CS"/>
</dbReference>
<keyword evidence="5 8" id="KW-0408">Iron</keyword>
<dbReference type="GO" id="GO:0020037">
    <property type="term" value="F:heme binding"/>
    <property type="evidence" value="ECO:0007669"/>
    <property type="project" value="InterPro"/>
</dbReference>
<dbReference type="PANTHER" id="PTHR46696">
    <property type="entry name" value="P450, PUTATIVE (EUROFUNG)-RELATED"/>
    <property type="match status" value="1"/>
</dbReference>
<reference evidence="9 10" key="1">
    <citation type="submission" date="2019-06" db="EMBL/GenBank/DDBJ databases">
        <title>Whole genome sequence for Rhodospirillaceae sp. R148.</title>
        <authorList>
            <person name="Wang G."/>
        </authorList>
    </citation>
    <scope>NUCLEOTIDE SEQUENCE [LARGE SCALE GENOMIC DNA]</scope>
    <source>
        <strain evidence="9 10">R148</strain>
    </source>
</reference>
<protein>
    <submittedName>
        <fullName evidence="9">Cytochrome P450</fullName>
    </submittedName>
</protein>